<proteinExistence type="inferred from homology"/>
<comment type="similarity">
    <text evidence="2">Belongs to the DEFL family.</text>
</comment>
<evidence type="ECO:0000256" key="2">
    <source>
        <dbReference type="ARBA" id="ARBA00006722"/>
    </source>
</evidence>
<gene>
    <name evidence="11" type="primary">LOC109129422</name>
</gene>
<dbReference type="PANTHER" id="PTHR33830">
    <property type="entry name" value="DEFENSIN-LIKE PROTEIN 184-RELATED"/>
    <property type="match status" value="1"/>
</dbReference>
<comment type="subcellular location">
    <subcellularLocation>
        <location evidence="1">Secreted</location>
    </subcellularLocation>
</comment>
<evidence type="ECO:0000256" key="1">
    <source>
        <dbReference type="ARBA" id="ARBA00004613"/>
    </source>
</evidence>
<evidence type="ECO:0000256" key="9">
    <source>
        <dbReference type="SAM" id="SignalP"/>
    </source>
</evidence>
<dbReference type="PANTHER" id="PTHR33830:SF10">
    <property type="entry name" value="DEFENSIN-LIKE PROTEIN 122-RELATED"/>
    <property type="match status" value="1"/>
</dbReference>
<evidence type="ECO:0000313" key="11">
    <source>
        <dbReference type="RefSeq" id="XP_019093194.1"/>
    </source>
</evidence>
<dbReference type="GeneID" id="109129422"/>
<evidence type="ECO:0000256" key="7">
    <source>
        <dbReference type="ARBA" id="ARBA00022821"/>
    </source>
</evidence>
<keyword evidence="6 9" id="KW-0732">Signal</keyword>
<keyword evidence="4" id="KW-0929">Antimicrobial</keyword>
<organism evidence="10 11">
    <name type="scientific">Camelina sativa</name>
    <name type="common">False flax</name>
    <name type="synonym">Myagrum sativum</name>
    <dbReference type="NCBI Taxonomy" id="90675"/>
    <lineage>
        <taxon>Eukaryota</taxon>
        <taxon>Viridiplantae</taxon>
        <taxon>Streptophyta</taxon>
        <taxon>Embryophyta</taxon>
        <taxon>Tracheophyta</taxon>
        <taxon>Spermatophyta</taxon>
        <taxon>Magnoliopsida</taxon>
        <taxon>eudicotyledons</taxon>
        <taxon>Gunneridae</taxon>
        <taxon>Pentapetalae</taxon>
        <taxon>rosids</taxon>
        <taxon>malvids</taxon>
        <taxon>Brassicales</taxon>
        <taxon>Brassicaceae</taxon>
        <taxon>Camelineae</taxon>
        <taxon>Camelina</taxon>
    </lineage>
</organism>
<dbReference type="InterPro" id="IPR010851">
    <property type="entry name" value="DEFL"/>
</dbReference>
<keyword evidence="7" id="KW-0611">Plant defense</keyword>
<evidence type="ECO:0000256" key="5">
    <source>
        <dbReference type="ARBA" id="ARBA00022577"/>
    </source>
</evidence>
<dbReference type="Proteomes" id="UP000694864">
    <property type="component" value="Chromosome 16"/>
</dbReference>
<evidence type="ECO:0000256" key="3">
    <source>
        <dbReference type="ARBA" id="ARBA00022525"/>
    </source>
</evidence>
<keyword evidence="10" id="KW-1185">Reference proteome</keyword>
<evidence type="ECO:0000256" key="6">
    <source>
        <dbReference type="ARBA" id="ARBA00022729"/>
    </source>
</evidence>
<evidence type="ECO:0000313" key="10">
    <source>
        <dbReference type="Proteomes" id="UP000694864"/>
    </source>
</evidence>
<dbReference type="RefSeq" id="XP_019093194.1">
    <property type="nucleotide sequence ID" value="XM_019237649.1"/>
</dbReference>
<dbReference type="Pfam" id="PF07333">
    <property type="entry name" value="SLR1-BP"/>
    <property type="match status" value="1"/>
</dbReference>
<evidence type="ECO:0000256" key="8">
    <source>
        <dbReference type="ARBA" id="ARBA00023157"/>
    </source>
</evidence>
<name>A0ABM1R2F6_CAMSA</name>
<protein>
    <submittedName>
        <fullName evidence="11">Defensin-like protein 119</fullName>
    </submittedName>
</protein>
<keyword evidence="5" id="KW-0295">Fungicide</keyword>
<evidence type="ECO:0000256" key="4">
    <source>
        <dbReference type="ARBA" id="ARBA00022529"/>
    </source>
</evidence>
<reference evidence="10" key="1">
    <citation type="journal article" date="2014" name="Nat. Commun.">
        <title>The emerging biofuel crop Camelina sativa retains a highly undifferentiated hexaploid genome structure.</title>
        <authorList>
            <person name="Kagale S."/>
            <person name="Koh C."/>
            <person name="Nixon J."/>
            <person name="Bollina V."/>
            <person name="Clarke W.E."/>
            <person name="Tuteja R."/>
            <person name="Spillane C."/>
            <person name="Robinson S.J."/>
            <person name="Links M.G."/>
            <person name="Clarke C."/>
            <person name="Higgins E.E."/>
            <person name="Huebert T."/>
            <person name="Sharpe A.G."/>
            <person name="Parkin I.A."/>
        </authorList>
    </citation>
    <scope>NUCLEOTIDE SEQUENCE [LARGE SCALE GENOMIC DNA]</scope>
    <source>
        <strain evidence="10">cv. DH55</strain>
    </source>
</reference>
<keyword evidence="8" id="KW-1015">Disulfide bond</keyword>
<keyword evidence="3" id="KW-0964">Secreted</keyword>
<feature type="signal peptide" evidence="9">
    <location>
        <begin position="1"/>
        <end position="36"/>
    </location>
</feature>
<sequence length="91" mass="9973">MLFFLLSFLLYKTSKLTKATVLAIFMIVLVFGMATAESTQGQEICHDILMKGQTCVPGTCATLCKQKWKGSGKCFPNGFTQSCLCTFPCNS</sequence>
<feature type="chain" id="PRO_5046451164" evidence="9">
    <location>
        <begin position="37"/>
        <end position="91"/>
    </location>
</feature>
<reference evidence="11" key="2">
    <citation type="submission" date="2025-08" db="UniProtKB">
        <authorList>
            <consortium name="RefSeq"/>
        </authorList>
    </citation>
    <scope>IDENTIFICATION</scope>
    <source>
        <tissue evidence="11">Leaf</tissue>
    </source>
</reference>
<accession>A0ABM1R2F6</accession>